<protein>
    <submittedName>
        <fullName evidence="3">YafY family protein</fullName>
    </submittedName>
</protein>
<comment type="caution">
    <text evidence="3">The sequence shown here is derived from an EMBL/GenBank/DDBJ whole genome shotgun (WGS) entry which is preliminary data.</text>
</comment>
<evidence type="ECO:0000259" key="1">
    <source>
        <dbReference type="Pfam" id="PF08279"/>
    </source>
</evidence>
<dbReference type="InterPro" id="IPR026881">
    <property type="entry name" value="WYL_dom"/>
</dbReference>
<dbReference type="EMBL" id="BAAAEI010000006">
    <property type="protein sequence ID" value="GAA0349682.1"/>
    <property type="molecule type" value="Genomic_DNA"/>
</dbReference>
<reference evidence="4" key="1">
    <citation type="journal article" date="2019" name="Int. J. Syst. Evol. Microbiol.">
        <title>The Global Catalogue of Microorganisms (GCM) 10K type strain sequencing project: providing services to taxonomists for standard genome sequencing and annotation.</title>
        <authorList>
            <consortium name="The Broad Institute Genomics Platform"/>
            <consortium name="The Broad Institute Genome Sequencing Center for Infectious Disease"/>
            <person name="Wu L."/>
            <person name="Ma J."/>
        </authorList>
    </citation>
    <scope>NUCLEOTIDE SEQUENCE [LARGE SCALE GENOMIC DNA]</scope>
    <source>
        <strain evidence="4">JCM 13378</strain>
    </source>
</reference>
<evidence type="ECO:0000313" key="3">
    <source>
        <dbReference type="EMBL" id="GAA0349682.1"/>
    </source>
</evidence>
<organism evidence="3 4">
    <name type="scientific">Bowmanella denitrificans</name>
    <dbReference type="NCBI Taxonomy" id="366582"/>
    <lineage>
        <taxon>Bacteria</taxon>
        <taxon>Pseudomonadati</taxon>
        <taxon>Pseudomonadota</taxon>
        <taxon>Gammaproteobacteria</taxon>
        <taxon>Alteromonadales</taxon>
        <taxon>Alteromonadaceae</taxon>
        <taxon>Bowmanella</taxon>
    </lineage>
</organism>
<sequence>MHKSDRLFQLTHLLRTYQPITAAQLAERMGLSVRTIYRYMDDLSVAGIPVYGEAGIGYRLMEGFELPPLTLTAQELEALMLGVKLVATRTGHQLGQAARALQGKIEAAVPVALARQVELQRFVRVPDESVDIMQLPRWDALYAAIANNQQLQIEYHSLQEQQSARQIQPLGLFYWGGKWTLGAWCFKRQQYRDFRVDRLTAVMTPAASLPCPAHISLADYLALKRDTTDTRLSAG</sequence>
<gene>
    <name evidence="3" type="ORF">GCM10009092_12620</name>
</gene>
<dbReference type="InterPro" id="IPR036390">
    <property type="entry name" value="WH_DNA-bd_sf"/>
</dbReference>
<dbReference type="InterPro" id="IPR051534">
    <property type="entry name" value="CBASS_pafABC_assoc_protein"/>
</dbReference>
<dbReference type="InterPro" id="IPR013196">
    <property type="entry name" value="HTH_11"/>
</dbReference>
<feature type="domain" description="WYL" evidence="2">
    <location>
        <begin position="139"/>
        <end position="202"/>
    </location>
</feature>
<dbReference type="Pfam" id="PF08279">
    <property type="entry name" value="HTH_11"/>
    <property type="match status" value="1"/>
</dbReference>
<dbReference type="Proteomes" id="UP001501757">
    <property type="component" value="Unassembled WGS sequence"/>
</dbReference>
<dbReference type="SUPFAM" id="SSF46785">
    <property type="entry name" value="Winged helix' DNA-binding domain"/>
    <property type="match status" value="1"/>
</dbReference>
<accession>A0ABP3GMJ8</accession>
<feature type="domain" description="Helix-turn-helix type 11" evidence="1">
    <location>
        <begin position="6"/>
        <end position="59"/>
    </location>
</feature>
<evidence type="ECO:0000259" key="2">
    <source>
        <dbReference type="Pfam" id="PF13280"/>
    </source>
</evidence>
<keyword evidence="4" id="KW-1185">Reference proteome</keyword>
<dbReference type="Pfam" id="PF13280">
    <property type="entry name" value="WYL"/>
    <property type="match status" value="1"/>
</dbReference>
<dbReference type="Gene3D" id="1.10.10.10">
    <property type="entry name" value="Winged helix-like DNA-binding domain superfamily/Winged helix DNA-binding domain"/>
    <property type="match status" value="1"/>
</dbReference>
<name>A0ABP3GMJ8_9ALTE</name>
<dbReference type="InterPro" id="IPR036388">
    <property type="entry name" value="WH-like_DNA-bd_sf"/>
</dbReference>
<proteinExistence type="predicted"/>
<dbReference type="RefSeq" id="WP_343843068.1">
    <property type="nucleotide sequence ID" value="NZ_BAAAEI010000006.1"/>
</dbReference>
<evidence type="ECO:0000313" key="4">
    <source>
        <dbReference type="Proteomes" id="UP001501757"/>
    </source>
</evidence>
<dbReference type="PANTHER" id="PTHR34580:SF3">
    <property type="entry name" value="PROTEIN PAFB"/>
    <property type="match status" value="1"/>
</dbReference>
<dbReference type="PANTHER" id="PTHR34580">
    <property type="match status" value="1"/>
</dbReference>
<dbReference type="PROSITE" id="PS52050">
    <property type="entry name" value="WYL"/>
    <property type="match status" value="1"/>
</dbReference>